<dbReference type="Pfam" id="PF02013">
    <property type="entry name" value="CBM_10"/>
    <property type="match status" value="2"/>
</dbReference>
<dbReference type="PANTHER" id="PTHR31836:SF28">
    <property type="entry name" value="SRCR DOMAIN-CONTAINING PROTEIN-RELATED"/>
    <property type="match status" value="1"/>
</dbReference>
<dbReference type="InterPro" id="IPR007112">
    <property type="entry name" value="Expansin/allergen_DPBB_dom"/>
</dbReference>
<evidence type="ECO:0000256" key="2">
    <source>
        <dbReference type="ARBA" id="ARBA00022737"/>
    </source>
</evidence>
<protein>
    <recommendedName>
        <fullName evidence="10">Expansin-like EG45 domain-containing protein</fullName>
    </recommendedName>
</protein>
<dbReference type="SUPFAM" id="SSF50685">
    <property type="entry name" value="Barwin-like endoglucanases"/>
    <property type="match status" value="1"/>
</dbReference>
<feature type="domain" description="CBM10" evidence="7">
    <location>
        <begin position="64"/>
        <end position="99"/>
    </location>
</feature>
<reference evidence="8 9" key="1">
    <citation type="submission" date="2016-08" db="EMBL/GenBank/DDBJ databases">
        <title>A Parts List for Fungal Cellulosomes Revealed by Comparative Genomics.</title>
        <authorList>
            <consortium name="DOE Joint Genome Institute"/>
            <person name="Haitjema C.H."/>
            <person name="Gilmore S.P."/>
            <person name="Henske J.K."/>
            <person name="Solomon K.V."/>
            <person name="De Groot R."/>
            <person name="Kuo A."/>
            <person name="Mondo S.J."/>
            <person name="Salamov A.A."/>
            <person name="Labutti K."/>
            <person name="Zhao Z."/>
            <person name="Chiniquy J."/>
            <person name="Barry K."/>
            <person name="Brewer H.M."/>
            <person name="Purvine S.O."/>
            <person name="Wright A.T."/>
            <person name="Boxma B."/>
            <person name="Van Alen T."/>
            <person name="Hackstein J.H."/>
            <person name="Baker S.E."/>
            <person name="Grigoriev I.V."/>
            <person name="O'Malley M.A."/>
        </authorList>
    </citation>
    <scope>NUCLEOTIDE SEQUENCE [LARGE SCALE GENOMIC DNA]</scope>
    <source>
        <strain evidence="8 9">G1</strain>
    </source>
</reference>
<feature type="chain" id="PRO_5012417884" description="Expansin-like EG45 domain-containing protein" evidence="4">
    <location>
        <begin position="19"/>
        <end position="540"/>
    </location>
</feature>
<dbReference type="PANTHER" id="PTHR31836">
    <property type="match status" value="1"/>
</dbReference>
<dbReference type="SUPFAM" id="SSF64571">
    <property type="entry name" value="Cellulose docking domain, dockering"/>
    <property type="match status" value="2"/>
</dbReference>
<feature type="signal peptide" evidence="4">
    <location>
        <begin position="1"/>
        <end position="18"/>
    </location>
</feature>
<feature type="domain" description="Expansin-like CBD" evidence="6">
    <location>
        <begin position="432"/>
        <end position="523"/>
    </location>
</feature>
<keyword evidence="3" id="KW-0378">Hydrolase</keyword>
<dbReference type="Proteomes" id="UP000193920">
    <property type="component" value="Unassembled WGS sequence"/>
</dbReference>
<dbReference type="Gene3D" id="2.40.40.10">
    <property type="entry name" value="RlpA-like domain"/>
    <property type="match status" value="1"/>
</dbReference>
<evidence type="ECO:0008006" key="10">
    <source>
        <dbReference type="Google" id="ProtNLM"/>
    </source>
</evidence>
<name>A0A1Y2D4N7_9FUNG</name>
<dbReference type="EMBL" id="MCOG01000087">
    <property type="protein sequence ID" value="ORY54251.1"/>
    <property type="molecule type" value="Genomic_DNA"/>
</dbReference>
<sequence length="540" mass="59711">MKLSNVILTATLVYKVLAGCFSESLGYNCCKGCDIILTDDYGSWGVENNDWCGINDSCNGSSAACWSLPDYPCCTGNEVVYTDSDGDWGYENNQWCGIAKKDENDEKESDKNDSCWSLPEYKCCSEGIESIFEDSIASTKPSTTVTDPIYNKNRKQSPYPEAKDGCGSWALIDNVCCAEYCDNEDSTQGCSTCGGHGSPHCKVVDSFACRSGDRGYDFHEIPTEFHYSRSTHFGITVAGACGFGLYQVCGKNLKYTGEFAKLCDAFCKAYPSLCQDPEGLTYRGNFAAPQGNYYTQFWGILEGDQDNYLSCGECFEVYKTKEDGTDYKPGEEGYTPPVLLSVIDSCPCSANGKWCCGSEWDQCQEVNNFKYGCPVPKDSIHLDLSDVAMARLQSGTPDGHMPAGVIPNKYRRVPCPRLGNMYIWLRQNASPYWFSFTVVNSAGFGGIAILEAKNDEGKWVKLIRDPNYTMARPQERFGTWATPQDSGPYNLPIDIRLTDGSGITIVAEEAIKSFTPPADALRDYYYIDIGVNFPEIPMPE</sequence>
<dbReference type="PROSITE" id="PS51763">
    <property type="entry name" value="CBM10"/>
    <property type="match status" value="2"/>
</dbReference>
<dbReference type="AlphaFoldDB" id="A0A1Y2D4N7"/>
<dbReference type="InterPro" id="IPR036749">
    <property type="entry name" value="Expansin_CBD_sf"/>
</dbReference>
<evidence type="ECO:0000259" key="5">
    <source>
        <dbReference type="PROSITE" id="PS50842"/>
    </source>
</evidence>
<dbReference type="PROSITE" id="PS50843">
    <property type="entry name" value="EXPANSIN_CBD"/>
    <property type="match status" value="1"/>
</dbReference>
<dbReference type="Gene3D" id="3.90.1220.10">
    <property type="entry name" value="Cellulose docking domain, dockering"/>
    <property type="match status" value="2"/>
</dbReference>
<evidence type="ECO:0000256" key="4">
    <source>
        <dbReference type="SAM" id="SignalP"/>
    </source>
</evidence>
<dbReference type="STRING" id="1754190.A0A1Y2D4N7"/>
<keyword evidence="1 4" id="KW-0732">Signal</keyword>
<organism evidence="8 9">
    <name type="scientific">Neocallimastix californiae</name>
    <dbReference type="NCBI Taxonomy" id="1754190"/>
    <lineage>
        <taxon>Eukaryota</taxon>
        <taxon>Fungi</taxon>
        <taxon>Fungi incertae sedis</taxon>
        <taxon>Chytridiomycota</taxon>
        <taxon>Chytridiomycota incertae sedis</taxon>
        <taxon>Neocallimastigomycetes</taxon>
        <taxon>Neocallimastigales</taxon>
        <taxon>Neocallimastigaceae</taxon>
        <taxon>Neocallimastix</taxon>
    </lineage>
</organism>
<evidence type="ECO:0000256" key="1">
    <source>
        <dbReference type="ARBA" id="ARBA00022729"/>
    </source>
</evidence>
<dbReference type="InterPro" id="IPR009034">
    <property type="entry name" value="Dockerin_dom_fun_sf"/>
</dbReference>
<dbReference type="InterPro" id="IPR051477">
    <property type="entry name" value="Expansin_CellWall"/>
</dbReference>
<keyword evidence="9" id="KW-1185">Reference proteome</keyword>
<dbReference type="InterPro" id="IPR002883">
    <property type="entry name" value="CBM10/Dockerin_dom"/>
</dbReference>
<evidence type="ECO:0000259" key="7">
    <source>
        <dbReference type="PROSITE" id="PS51763"/>
    </source>
</evidence>
<gene>
    <name evidence="8" type="ORF">LY90DRAFT_702459</name>
</gene>
<evidence type="ECO:0000313" key="9">
    <source>
        <dbReference type="Proteomes" id="UP000193920"/>
    </source>
</evidence>
<dbReference type="OrthoDB" id="5823761at2759"/>
<dbReference type="PROSITE" id="PS50842">
    <property type="entry name" value="EXPANSIN_EG45"/>
    <property type="match status" value="1"/>
</dbReference>
<evidence type="ECO:0000256" key="3">
    <source>
        <dbReference type="ARBA" id="ARBA00022801"/>
    </source>
</evidence>
<proteinExistence type="predicted"/>
<accession>A0A1Y2D4N7</accession>
<evidence type="ECO:0000259" key="6">
    <source>
        <dbReference type="PROSITE" id="PS50843"/>
    </source>
</evidence>
<feature type="domain" description="Expansin-like EG45" evidence="5">
    <location>
        <begin position="238"/>
        <end position="420"/>
    </location>
</feature>
<dbReference type="SUPFAM" id="SSF49590">
    <property type="entry name" value="PHL pollen allergen"/>
    <property type="match status" value="1"/>
</dbReference>
<dbReference type="GO" id="GO:0016787">
    <property type="term" value="F:hydrolase activity"/>
    <property type="evidence" value="ECO:0007669"/>
    <property type="project" value="UniProtKB-KW"/>
</dbReference>
<feature type="domain" description="CBM10" evidence="7">
    <location>
        <begin position="19"/>
        <end position="55"/>
    </location>
</feature>
<dbReference type="InterPro" id="IPR036908">
    <property type="entry name" value="RlpA-like_sf"/>
</dbReference>
<dbReference type="InterPro" id="IPR007117">
    <property type="entry name" value="Expansin_CBD"/>
</dbReference>
<comment type="caution">
    <text evidence="8">The sequence shown here is derived from an EMBL/GenBank/DDBJ whole genome shotgun (WGS) entry which is preliminary data.</text>
</comment>
<keyword evidence="2" id="KW-0677">Repeat</keyword>
<evidence type="ECO:0000313" key="8">
    <source>
        <dbReference type="EMBL" id="ORY54251.1"/>
    </source>
</evidence>